<keyword evidence="4" id="KW-1185">Reference proteome</keyword>
<dbReference type="RefSeq" id="WP_092340986.1">
    <property type="nucleotide sequence ID" value="NZ_FNIB01000007.1"/>
</dbReference>
<reference evidence="1 3" key="1">
    <citation type="submission" date="2016-10" db="EMBL/GenBank/DDBJ databases">
        <authorList>
            <person name="Varghese N."/>
            <person name="Submissions S."/>
        </authorList>
    </citation>
    <scope>NUCLEOTIDE SEQUENCE [LARGE SCALE GENOMIC DNA]</scope>
    <source>
        <strain evidence="1 3">CGMCC 1.11215</strain>
    </source>
</reference>
<evidence type="ECO:0000313" key="1">
    <source>
        <dbReference type="EMBL" id="SDN79731.1"/>
    </source>
</evidence>
<protein>
    <submittedName>
        <fullName evidence="2">ABC transporter substrate-binding protein</fullName>
    </submittedName>
    <submittedName>
        <fullName evidence="1">Molybdate transport system substrate-binding protein</fullName>
    </submittedName>
</protein>
<dbReference type="PANTHER" id="PTHR30632:SF11">
    <property type="entry name" value="BLR4797 PROTEIN"/>
    <property type="match status" value="1"/>
</dbReference>
<dbReference type="InterPro" id="IPR050682">
    <property type="entry name" value="ModA/WtpA"/>
</dbReference>
<dbReference type="AlphaFoldDB" id="A0A4R8V3E7"/>
<dbReference type="GO" id="GO:0030973">
    <property type="term" value="F:molybdate ion binding"/>
    <property type="evidence" value="ECO:0007669"/>
    <property type="project" value="TreeGrafter"/>
</dbReference>
<dbReference type="EMBL" id="SOFD01000029">
    <property type="protein sequence ID" value="TFB75663.1"/>
    <property type="molecule type" value="Genomic_DNA"/>
</dbReference>
<organism evidence="1 3">
    <name type="scientific">Cryobacterium flavum</name>
    <dbReference type="NCBI Taxonomy" id="1424659"/>
    <lineage>
        <taxon>Bacteria</taxon>
        <taxon>Bacillati</taxon>
        <taxon>Actinomycetota</taxon>
        <taxon>Actinomycetes</taxon>
        <taxon>Micrococcales</taxon>
        <taxon>Microbacteriaceae</taxon>
        <taxon>Cryobacterium</taxon>
    </lineage>
</organism>
<evidence type="ECO:0000313" key="4">
    <source>
        <dbReference type="Proteomes" id="UP000298252"/>
    </source>
</evidence>
<name>A0A4R8V3E7_9MICO</name>
<dbReference type="Gene3D" id="3.40.190.10">
    <property type="entry name" value="Periplasmic binding protein-like II"/>
    <property type="match status" value="2"/>
</dbReference>
<proteinExistence type="predicted"/>
<dbReference type="Pfam" id="PF13531">
    <property type="entry name" value="SBP_bac_11"/>
    <property type="match status" value="1"/>
</dbReference>
<dbReference type="GO" id="GO:0015689">
    <property type="term" value="P:molybdate ion transport"/>
    <property type="evidence" value="ECO:0007669"/>
    <property type="project" value="TreeGrafter"/>
</dbReference>
<dbReference type="SUPFAM" id="SSF53850">
    <property type="entry name" value="Periplasmic binding protein-like II"/>
    <property type="match status" value="1"/>
</dbReference>
<accession>A0A4R8V3E7</accession>
<reference evidence="2 4" key="2">
    <citation type="submission" date="2019-03" db="EMBL/GenBank/DDBJ databases">
        <title>Genomics of glacier-inhabiting Cryobacterium strains.</title>
        <authorList>
            <person name="Liu Q."/>
            <person name="Xin Y.-H."/>
        </authorList>
    </citation>
    <scope>NUCLEOTIDE SEQUENCE [LARGE SCALE GENOMIC DNA]</scope>
    <source>
        <strain evidence="2 4">Hh8</strain>
    </source>
</reference>
<evidence type="ECO:0000313" key="2">
    <source>
        <dbReference type="EMBL" id="TFB75663.1"/>
    </source>
</evidence>
<dbReference type="PANTHER" id="PTHR30632">
    <property type="entry name" value="MOLYBDATE-BINDING PERIPLASMIC PROTEIN"/>
    <property type="match status" value="1"/>
</dbReference>
<evidence type="ECO:0000313" key="3">
    <source>
        <dbReference type="Proteomes" id="UP000199639"/>
    </source>
</evidence>
<gene>
    <name evidence="2" type="ORF">E3O21_12665</name>
    <name evidence="1" type="ORF">SAMN05216368_107183</name>
</gene>
<dbReference type="STRING" id="1424659.SAMN05216368_107183"/>
<dbReference type="Proteomes" id="UP000298252">
    <property type="component" value="Unassembled WGS sequence"/>
</dbReference>
<dbReference type="EMBL" id="FNIB01000007">
    <property type="protein sequence ID" value="SDN79731.1"/>
    <property type="molecule type" value="Genomic_DNA"/>
</dbReference>
<sequence length="236" mass="24381">MSNPIDTKPSVVLFSGLATQKALEAEIFAAFTTETGIAIDAHFDPTTELQRRFAAGERPDIVIVATPALASLAADGVIDPSTVVPLVTTGIGIGVADGADKPDISTVPALTSALRNARSVAYSQAGQSGIYFRTLIERLGIAAEVDARATPLAKGFTGVAVRDGRADLAVQQLSELAFVPGIAIVGPFPDEVQHLTEFAAALSNAAAAKPEALALLEFLNGDVARAAYERSGLRAV</sequence>
<dbReference type="Proteomes" id="UP000199639">
    <property type="component" value="Unassembled WGS sequence"/>
</dbReference>